<dbReference type="Proteomes" id="UP000053097">
    <property type="component" value="Unassembled WGS sequence"/>
</dbReference>
<feature type="transmembrane region" description="Helical" evidence="1">
    <location>
        <begin position="6"/>
        <end position="24"/>
    </location>
</feature>
<accession>A0A026VXW6</accession>
<gene>
    <name evidence="2" type="ORF">X777_13830</name>
</gene>
<evidence type="ECO:0000313" key="3">
    <source>
        <dbReference type="Proteomes" id="UP000053097"/>
    </source>
</evidence>
<sequence length="55" mass="6495">MDLALTLPINNFICIYIFALYIDNRNETRFLNRRQASASILASENEDGKRSYEYF</sequence>
<reference evidence="2 3" key="1">
    <citation type="journal article" date="2014" name="Curr. Biol.">
        <title>The genome of the clonal raider ant Cerapachys biroi.</title>
        <authorList>
            <person name="Oxley P.R."/>
            <person name="Ji L."/>
            <person name="Fetter-Pruneda I."/>
            <person name="McKenzie S.K."/>
            <person name="Li C."/>
            <person name="Hu H."/>
            <person name="Zhang G."/>
            <person name="Kronauer D.J."/>
        </authorList>
    </citation>
    <scope>NUCLEOTIDE SEQUENCE [LARGE SCALE GENOMIC DNA]</scope>
</reference>
<evidence type="ECO:0000313" key="2">
    <source>
        <dbReference type="EMBL" id="EZA48316.1"/>
    </source>
</evidence>
<proteinExistence type="predicted"/>
<dbReference type="EMBL" id="KK107648">
    <property type="protein sequence ID" value="EZA48316.1"/>
    <property type="molecule type" value="Genomic_DNA"/>
</dbReference>
<protein>
    <submittedName>
        <fullName evidence="2">Uncharacterized protein</fullName>
    </submittedName>
</protein>
<dbReference type="AlphaFoldDB" id="A0A026VXW6"/>
<name>A0A026VXW6_OOCBI</name>
<keyword evidence="3" id="KW-1185">Reference proteome</keyword>
<keyword evidence="1" id="KW-1133">Transmembrane helix</keyword>
<keyword evidence="1" id="KW-0812">Transmembrane</keyword>
<evidence type="ECO:0000256" key="1">
    <source>
        <dbReference type="SAM" id="Phobius"/>
    </source>
</evidence>
<organism evidence="2 3">
    <name type="scientific">Ooceraea biroi</name>
    <name type="common">Clonal raider ant</name>
    <name type="synonym">Cerapachys biroi</name>
    <dbReference type="NCBI Taxonomy" id="2015173"/>
    <lineage>
        <taxon>Eukaryota</taxon>
        <taxon>Metazoa</taxon>
        <taxon>Ecdysozoa</taxon>
        <taxon>Arthropoda</taxon>
        <taxon>Hexapoda</taxon>
        <taxon>Insecta</taxon>
        <taxon>Pterygota</taxon>
        <taxon>Neoptera</taxon>
        <taxon>Endopterygota</taxon>
        <taxon>Hymenoptera</taxon>
        <taxon>Apocrita</taxon>
        <taxon>Aculeata</taxon>
        <taxon>Formicoidea</taxon>
        <taxon>Formicidae</taxon>
        <taxon>Dorylinae</taxon>
        <taxon>Ooceraea</taxon>
    </lineage>
</organism>
<keyword evidence="1" id="KW-0472">Membrane</keyword>